<proteinExistence type="inferred from homology"/>
<protein>
    <recommendedName>
        <fullName evidence="5">Enoyl-CoA hydratase</fullName>
    </recommendedName>
</protein>
<dbReference type="NCBIfam" id="NF006108">
    <property type="entry name" value="PRK08259.1"/>
    <property type="match status" value="1"/>
</dbReference>
<dbReference type="SUPFAM" id="SSF52096">
    <property type="entry name" value="ClpP/crotonase"/>
    <property type="match status" value="1"/>
</dbReference>
<dbReference type="PANTHER" id="PTHR43802">
    <property type="entry name" value="ENOYL-COA HYDRATASE"/>
    <property type="match status" value="1"/>
</dbReference>
<dbReference type="Pfam" id="PF00378">
    <property type="entry name" value="ECH_1"/>
    <property type="match status" value="1"/>
</dbReference>
<dbReference type="CDD" id="cd06558">
    <property type="entry name" value="crotonase-like"/>
    <property type="match status" value="1"/>
</dbReference>
<dbReference type="AlphaFoldDB" id="A0AAV3ABG4"/>
<comment type="caution">
    <text evidence="3">The sequence shown here is derived from an EMBL/GenBank/DDBJ whole genome shotgun (WGS) entry which is preliminary data.</text>
</comment>
<evidence type="ECO:0000313" key="3">
    <source>
        <dbReference type="EMBL" id="DBA24574.1"/>
    </source>
</evidence>
<accession>A0AAV3ABG4</accession>
<dbReference type="Gene3D" id="3.90.226.10">
    <property type="entry name" value="2-enoyl-CoA Hydratase, Chain A, domain 1"/>
    <property type="match status" value="1"/>
</dbReference>
<organism evidence="3 4">
    <name type="scientific">Pyxicephalus adspersus</name>
    <name type="common">African bullfrog</name>
    <dbReference type="NCBI Taxonomy" id="30357"/>
    <lineage>
        <taxon>Eukaryota</taxon>
        <taxon>Metazoa</taxon>
        <taxon>Chordata</taxon>
        <taxon>Craniata</taxon>
        <taxon>Vertebrata</taxon>
        <taxon>Euteleostomi</taxon>
        <taxon>Amphibia</taxon>
        <taxon>Batrachia</taxon>
        <taxon>Anura</taxon>
        <taxon>Neobatrachia</taxon>
        <taxon>Ranoidea</taxon>
        <taxon>Pyxicephalidae</taxon>
        <taxon>Pyxicephalinae</taxon>
        <taxon>Pyxicephalus</taxon>
    </lineage>
</organism>
<evidence type="ECO:0000313" key="4">
    <source>
        <dbReference type="Proteomes" id="UP001181693"/>
    </source>
</evidence>
<dbReference type="PROSITE" id="PS00166">
    <property type="entry name" value="ENOYL_COA_HYDRATASE"/>
    <property type="match status" value="1"/>
</dbReference>
<name>A0AAV3ABG4_PYXAD</name>
<dbReference type="Gene3D" id="1.10.287.2460">
    <property type="match status" value="1"/>
</dbReference>
<dbReference type="InterPro" id="IPR018376">
    <property type="entry name" value="Enoyl-CoA_hyd/isom_CS"/>
</dbReference>
<dbReference type="EMBL" id="DYDO01000005">
    <property type="protein sequence ID" value="DBA24574.1"/>
    <property type="molecule type" value="Genomic_DNA"/>
</dbReference>
<dbReference type="PANTHER" id="PTHR43802:SF1">
    <property type="entry name" value="IP11341P-RELATED"/>
    <property type="match status" value="1"/>
</dbReference>
<dbReference type="InterPro" id="IPR029045">
    <property type="entry name" value="ClpP/crotonase-like_dom_sf"/>
</dbReference>
<dbReference type="GO" id="GO:0003824">
    <property type="term" value="F:catalytic activity"/>
    <property type="evidence" value="ECO:0007669"/>
    <property type="project" value="InterPro"/>
</dbReference>
<evidence type="ECO:0000256" key="2">
    <source>
        <dbReference type="RuleBase" id="RU003707"/>
    </source>
</evidence>
<sequence length="303" mass="32499">MLINSVFRLQPWKSLTLPSEALTAVLSVNKRLFSSSCNQSQPRGNMNVITERHGSILTIGINRPEARNAVNPETAAQLVQAFNEFEKDPSLTAAVLHGLGGNFCAGFDLKEIAHNANSLKIEPDVAKGPGPMGPSRMQFSKPVIAAVSGYAVAGGLELSLLADLRVAEESATFGVFCRRFGVPLIDGGTVRLPQLIGLSRALDLILTGRPVKAQEAYEFGLANRIVPDGQGLKCAIELAEKISFFPQKCMQADRASAYYSTFDAANFTDAMQYEFDNGAKVLTEESVAGASRFSAGEGRKGKL</sequence>
<dbReference type="Proteomes" id="UP001181693">
    <property type="component" value="Unassembled WGS sequence"/>
</dbReference>
<gene>
    <name evidence="3" type="ORF">GDO54_012207</name>
</gene>
<evidence type="ECO:0008006" key="5">
    <source>
        <dbReference type="Google" id="ProtNLM"/>
    </source>
</evidence>
<keyword evidence="4" id="KW-1185">Reference proteome</keyword>
<comment type="similarity">
    <text evidence="1 2">Belongs to the enoyl-CoA hydratase/isomerase family.</text>
</comment>
<dbReference type="InterPro" id="IPR001753">
    <property type="entry name" value="Enoyl-CoA_hydra/iso"/>
</dbReference>
<reference evidence="3" key="1">
    <citation type="thesis" date="2020" institute="ProQuest LLC" country="789 East Eisenhower Parkway, Ann Arbor, MI, USA">
        <title>Comparative Genomics and Chromosome Evolution.</title>
        <authorList>
            <person name="Mudd A.B."/>
        </authorList>
    </citation>
    <scope>NUCLEOTIDE SEQUENCE</scope>
    <source>
        <strain evidence="3">1538</strain>
        <tissue evidence="3">Blood</tissue>
    </source>
</reference>
<evidence type="ECO:0000256" key="1">
    <source>
        <dbReference type="ARBA" id="ARBA00005254"/>
    </source>
</evidence>